<comment type="catalytic activity">
    <reaction evidence="1 16">
        <text>(R)-pantothenate + ATP = (R)-4'-phosphopantothenate + ADP + H(+)</text>
        <dbReference type="Rhea" id="RHEA:16373"/>
        <dbReference type="ChEBI" id="CHEBI:10986"/>
        <dbReference type="ChEBI" id="CHEBI:15378"/>
        <dbReference type="ChEBI" id="CHEBI:29032"/>
        <dbReference type="ChEBI" id="CHEBI:30616"/>
        <dbReference type="ChEBI" id="CHEBI:456216"/>
        <dbReference type="EC" id="2.7.1.33"/>
    </reaction>
</comment>
<dbReference type="InterPro" id="IPR043129">
    <property type="entry name" value="ATPase_NBD"/>
</dbReference>
<evidence type="ECO:0000313" key="17">
    <source>
        <dbReference type="EMBL" id="THG38269.1"/>
    </source>
</evidence>
<evidence type="ECO:0000256" key="5">
    <source>
        <dbReference type="ARBA" id="ARBA00011738"/>
    </source>
</evidence>
<comment type="pathway">
    <text evidence="4 16">Cofactor biosynthesis; coenzyme A biosynthesis; CoA from (R)-pantothenate: step 1/5.</text>
</comment>
<feature type="binding site" evidence="16">
    <location>
        <position position="149"/>
    </location>
    <ligand>
        <name>K(+)</name>
        <dbReference type="ChEBI" id="CHEBI:29103"/>
    </ligand>
</feature>
<dbReference type="CDD" id="cd24015">
    <property type="entry name" value="ASKHA_NBD_PanK-III"/>
    <property type="match status" value="1"/>
</dbReference>
<dbReference type="NCBIfam" id="TIGR00671">
    <property type="entry name" value="baf"/>
    <property type="match status" value="1"/>
</dbReference>
<comment type="subunit">
    <text evidence="5 16">Homodimer.</text>
</comment>
<dbReference type="HAMAP" id="MF_01274">
    <property type="entry name" value="Pantothen_kinase_3"/>
    <property type="match status" value="1"/>
</dbReference>
<keyword evidence="13 16" id="KW-0173">Coenzyme A biosynthesis</keyword>
<evidence type="ECO:0000256" key="6">
    <source>
        <dbReference type="ARBA" id="ARBA00012102"/>
    </source>
</evidence>
<evidence type="ECO:0000313" key="18">
    <source>
        <dbReference type="Proteomes" id="UP000308978"/>
    </source>
</evidence>
<keyword evidence="7 16" id="KW-0963">Cytoplasm</keyword>
<dbReference type="UniPathway" id="UPA00241">
    <property type="reaction ID" value="UER00352"/>
</dbReference>
<evidence type="ECO:0000256" key="12">
    <source>
        <dbReference type="ARBA" id="ARBA00022958"/>
    </source>
</evidence>
<evidence type="ECO:0000256" key="14">
    <source>
        <dbReference type="ARBA" id="ARBA00038036"/>
    </source>
</evidence>
<evidence type="ECO:0000256" key="8">
    <source>
        <dbReference type="ARBA" id="ARBA00022679"/>
    </source>
</evidence>
<dbReference type="AlphaFoldDB" id="A0A4S4G3V3"/>
<dbReference type="GO" id="GO:0005524">
    <property type="term" value="F:ATP binding"/>
    <property type="evidence" value="ECO:0007669"/>
    <property type="project" value="UniProtKB-UniRule"/>
</dbReference>
<comment type="cofactor">
    <cofactor evidence="16">
        <name>NH4(+)</name>
        <dbReference type="ChEBI" id="CHEBI:28938"/>
    </cofactor>
    <cofactor evidence="16">
        <name>K(+)</name>
        <dbReference type="ChEBI" id="CHEBI:29103"/>
    </cofactor>
    <text evidence="16">A monovalent cation. Ammonium or potassium.</text>
</comment>
<dbReference type="InterPro" id="IPR004619">
    <property type="entry name" value="Type_III_PanK"/>
</dbReference>
<evidence type="ECO:0000256" key="2">
    <source>
        <dbReference type="ARBA" id="ARBA00001958"/>
    </source>
</evidence>
<feature type="binding site" evidence="16">
    <location>
        <position position="120"/>
    </location>
    <ligand>
        <name>substrate</name>
    </ligand>
</feature>
<feature type="active site" description="Proton acceptor" evidence="16">
    <location>
        <position position="129"/>
    </location>
</feature>
<dbReference type="EMBL" id="SSTJ01000002">
    <property type="protein sequence ID" value="THG38269.1"/>
    <property type="molecule type" value="Genomic_DNA"/>
</dbReference>
<keyword evidence="11 16" id="KW-0067">ATP-binding</keyword>
<dbReference type="SUPFAM" id="SSF53067">
    <property type="entry name" value="Actin-like ATPase domain"/>
    <property type="match status" value="2"/>
</dbReference>
<evidence type="ECO:0000256" key="13">
    <source>
        <dbReference type="ARBA" id="ARBA00022993"/>
    </source>
</evidence>
<keyword evidence="16" id="KW-0479">Metal-binding</keyword>
<comment type="similarity">
    <text evidence="14 16">Belongs to the type III pantothenate kinase family.</text>
</comment>
<comment type="subcellular location">
    <subcellularLocation>
        <location evidence="3 16">Cytoplasm</location>
    </subcellularLocation>
</comment>
<proteinExistence type="inferred from homology"/>
<keyword evidence="9 16" id="KW-0547">Nucleotide-binding</keyword>
<dbReference type="PANTHER" id="PTHR34265">
    <property type="entry name" value="TYPE III PANTOTHENATE KINASE"/>
    <property type="match status" value="1"/>
</dbReference>
<dbReference type="GO" id="GO:0046872">
    <property type="term" value="F:metal ion binding"/>
    <property type="evidence" value="ECO:0007669"/>
    <property type="project" value="UniProtKB-KW"/>
</dbReference>
<dbReference type="GO" id="GO:0015937">
    <property type="term" value="P:coenzyme A biosynthetic process"/>
    <property type="evidence" value="ECO:0007669"/>
    <property type="project" value="UniProtKB-UniRule"/>
</dbReference>
<evidence type="ECO:0000256" key="15">
    <source>
        <dbReference type="ARBA" id="ARBA00040883"/>
    </source>
</evidence>
<dbReference type="RefSeq" id="WP_136432975.1">
    <property type="nucleotide sequence ID" value="NZ_SSTJ01000002.1"/>
</dbReference>
<evidence type="ECO:0000256" key="7">
    <source>
        <dbReference type="ARBA" id="ARBA00022490"/>
    </source>
</evidence>
<organism evidence="17 18">
    <name type="scientific">Adlercreutzia caecimuris</name>
    <dbReference type="NCBI Taxonomy" id="671266"/>
    <lineage>
        <taxon>Bacteria</taxon>
        <taxon>Bacillati</taxon>
        <taxon>Actinomycetota</taxon>
        <taxon>Coriobacteriia</taxon>
        <taxon>Eggerthellales</taxon>
        <taxon>Eggerthellaceae</taxon>
        <taxon>Adlercreutzia</taxon>
    </lineage>
</organism>
<feature type="binding site" evidence="16">
    <location>
        <begin position="8"/>
        <end position="15"/>
    </location>
    <ligand>
        <name>ATP</name>
        <dbReference type="ChEBI" id="CHEBI:30616"/>
    </ligand>
</feature>
<evidence type="ECO:0000256" key="1">
    <source>
        <dbReference type="ARBA" id="ARBA00001206"/>
    </source>
</evidence>
<keyword evidence="8 16" id="KW-0808">Transferase</keyword>
<comment type="cofactor">
    <cofactor evidence="2">
        <name>K(+)</name>
        <dbReference type="ChEBI" id="CHEBI:29103"/>
    </cofactor>
</comment>
<feature type="binding site" evidence="16">
    <location>
        <position position="152"/>
    </location>
    <ligand>
        <name>ATP</name>
        <dbReference type="ChEBI" id="CHEBI:30616"/>
    </ligand>
</feature>
<dbReference type="Gene3D" id="3.30.420.40">
    <property type="match status" value="2"/>
</dbReference>
<protein>
    <recommendedName>
        <fullName evidence="15 16">Type III pantothenate kinase</fullName>
        <ecNumber evidence="6 16">2.7.1.33</ecNumber>
    </recommendedName>
    <alternativeName>
        <fullName evidence="16">PanK-III</fullName>
    </alternativeName>
    <alternativeName>
        <fullName evidence="16">Pantothenic acid kinase</fullName>
    </alternativeName>
</protein>
<evidence type="ECO:0000256" key="3">
    <source>
        <dbReference type="ARBA" id="ARBA00004496"/>
    </source>
</evidence>
<accession>A0A4S4G3V3</accession>
<feature type="binding site" evidence="16">
    <location>
        <begin position="127"/>
        <end position="130"/>
    </location>
    <ligand>
        <name>substrate</name>
    </ligand>
</feature>
<evidence type="ECO:0000256" key="11">
    <source>
        <dbReference type="ARBA" id="ARBA00022840"/>
    </source>
</evidence>
<evidence type="ECO:0000256" key="9">
    <source>
        <dbReference type="ARBA" id="ARBA00022741"/>
    </source>
</evidence>
<evidence type="ECO:0000256" key="16">
    <source>
        <dbReference type="HAMAP-Rule" id="MF_01274"/>
    </source>
</evidence>
<dbReference type="PANTHER" id="PTHR34265:SF1">
    <property type="entry name" value="TYPE III PANTOTHENATE KINASE"/>
    <property type="match status" value="1"/>
</dbReference>
<evidence type="ECO:0000256" key="10">
    <source>
        <dbReference type="ARBA" id="ARBA00022777"/>
    </source>
</evidence>
<dbReference type="Proteomes" id="UP000308978">
    <property type="component" value="Unassembled WGS sequence"/>
</dbReference>
<dbReference type="GO" id="GO:0005737">
    <property type="term" value="C:cytoplasm"/>
    <property type="evidence" value="ECO:0007669"/>
    <property type="project" value="UniProtKB-SubCell"/>
</dbReference>
<sequence length="275" mass="28357">MSLVLAIDIRNTHTRLGLAADGVLAAQWSVGTDAGCTADEAVACVATFFDAVDCGLTPLTADAALAPADLPSRAPLADGAIIASVFPSLTEVWMEAARRLTGTRPLTVGPGLKSGLKMAFSDPSSVGADRVAEMVAAKSAWGAPVLVVDLGTSTTFELLDREGSFKGGIIAPGMRLGATALAKGAAQLPAVELRAPRSLLGRTTEAAMQSGIVMGEVARIDGLIDMIWEDAGYRTPVVLTGRGAESIAALMGHEASVDQALGLRGLVELYLMNRR</sequence>
<comment type="caution">
    <text evidence="17">The sequence shown here is derived from an EMBL/GenBank/DDBJ whole genome shotgun (WGS) entry which is preliminary data.</text>
</comment>
<keyword evidence="10 16" id="KW-0418">Kinase</keyword>
<gene>
    <name evidence="16" type="primary">coaX</name>
    <name evidence="17" type="ORF">E5986_02280</name>
</gene>
<dbReference type="EC" id="2.7.1.33" evidence="6 16"/>
<comment type="function">
    <text evidence="16">Catalyzes the phosphorylation of pantothenate (Pan), the first step in CoA biosynthesis.</text>
</comment>
<reference evidence="17 18" key="1">
    <citation type="submission" date="2019-04" db="EMBL/GenBank/DDBJ databases">
        <title>Microbes associate with the intestines of laboratory mice.</title>
        <authorList>
            <person name="Navarre W."/>
            <person name="Wong E."/>
            <person name="Huang K.C."/>
            <person name="Tropini C."/>
            <person name="Ng K."/>
            <person name="Yu B."/>
        </authorList>
    </citation>
    <scope>NUCLEOTIDE SEQUENCE [LARGE SCALE GENOMIC DNA]</scope>
    <source>
        <strain evidence="17 18">NM80_B27</strain>
    </source>
</reference>
<dbReference type="GO" id="GO:0004594">
    <property type="term" value="F:pantothenate kinase activity"/>
    <property type="evidence" value="ECO:0007669"/>
    <property type="project" value="UniProtKB-UniRule"/>
</dbReference>
<keyword evidence="12 16" id="KW-0630">Potassium</keyword>
<name>A0A4S4G3V3_9ACTN</name>
<evidence type="ECO:0000256" key="4">
    <source>
        <dbReference type="ARBA" id="ARBA00005225"/>
    </source>
</evidence>
<feature type="binding site" evidence="16">
    <location>
        <position position="204"/>
    </location>
    <ligand>
        <name>substrate</name>
    </ligand>
</feature>
<dbReference type="Pfam" id="PF03309">
    <property type="entry name" value="Pan_kinase"/>
    <property type="match status" value="1"/>
</dbReference>